<organism evidence="1 2">
    <name type="scientific">Parascaris equorum</name>
    <name type="common">Equine roundworm</name>
    <dbReference type="NCBI Taxonomy" id="6256"/>
    <lineage>
        <taxon>Eukaryota</taxon>
        <taxon>Metazoa</taxon>
        <taxon>Ecdysozoa</taxon>
        <taxon>Nematoda</taxon>
        <taxon>Chromadorea</taxon>
        <taxon>Rhabditida</taxon>
        <taxon>Spirurina</taxon>
        <taxon>Ascaridomorpha</taxon>
        <taxon>Ascaridoidea</taxon>
        <taxon>Ascarididae</taxon>
        <taxon>Parascaris</taxon>
    </lineage>
</organism>
<reference evidence="2" key="1">
    <citation type="submission" date="2022-11" db="UniProtKB">
        <authorList>
            <consortium name="WormBaseParasite"/>
        </authorList>
    </citation>
    <scope>IDENTIFICATION</scope>
</reference>
<evidence type="ECO:0000313" key="1">
    <source>
        <dbReference type="Proteomes" id="UP000887564"/>
    </source>
</evidence>
<accession>A0A914R9Y9</accession>
<protein>
    <submittedName>
        <fullName evidence="2">Uncharacterized protein</fullName>
    </submittedName>
</protein>
<dbReference type="WBParaSite" id="PEQ_0000308901-mRNA-1">
    <property type="protein sequence ID" value="PEQ_0000308901-mRNA-1"/>
    <property type="gene ID" value="PEQ_0000308901"/>
</dbReference>
<proteinExistence type="predicted"/>
<evidence type="ECO:0000313" key="2">
    <source>
        <dbReference type="WBParaSite" id="PEQ_0000308901-mRNA-1"/>
    </source>
</evidence>
<sequence length="55" mass="6603">MSRRYRDKSLRIRDPRLSVRFRGTVRLTDSFFSQNLLFAKILNREESKEGKRVAT</sequence>
<name>A0A914R9Y9_PAREQ</name>
<keyword evidence="1" id="KW-1185">Reference proteome</keyword>
<dbReference type="AlphaFoldDB" id="A0A914R9Y9"/>
<dbReference type="Proteomes" id="UP000887564">
    <property type="component" value="Unplaced"/>
</dbReference>